<evidence type="ECO:0000313" key="2">
    <source>
        <dbReference type="EMBL" id="EZP27467.1"/>
    </source>
</evidence>
<reference evidence="2 3" key="1">
    <citation type="submission" date="2014-03" db="EMBL/GenBank/DDBJ databases">
        <title>Draft Genome Sequences of 13 Willow Endophytes.</title>
        <authorList>
            <person name="Gan H.Y."/>
            <person name="Gan H.M."/>
            <person name="Savka M.A."/>
            <person name="Hudson A.O."/>
        </authorList>
    </citation>
    <scope>NUCLEOTIDE SEQUENCE [LARGE SCALE GENOMIC DNA]</scope>
    <source>
        <strain evidence="2 3">RIT293</strain>
    </source>
</reference>
<organism evidence="2 3">
    <name type="scientific">Microbacterium oleivorans</name>
    <dbReference type="NCBI Taxonomy" id="273677"/>
    <lineage>
        <taxon>Bacteria</taxon>
        <taxon>Bacillati</taxon>
        <taxon>Actinomycetota</taxon>
        <taxon>Actinomycetes</taxon>
        <taxon>Micrococcales</taxon>
        <taxon>Microbacteriaceae</taxon>
        <taxon>Microbacterium</taxon>
    </lineage>
</organism>
<proteinExistence type="predicted"/>
<comment type="caution">
    <text evidence="2">The sequence shown here is derived from an EMBL/GenBank/DDBJ whole genome shotgun (WGS) entry which is preliminary data.</text>
</comment>
<dbReference type="AlphaFoldDB" id="A0A031FT33"/>
<feature type="region of interest" description="Disordered" evidence="1">
    <location>
        <begin position="324"/>
        <end position="345"/>
    </location>
</feature>
<sequence length="345" mass="38690">MRTPLTFVTVVFETETPLLELQARSMSIHLDPEEIDRILILDNCVLGMTPITRRRVLREYGALKSRVHIVRTKELIDPGATGGWRSQQAAKLAIASRVDTPHYVVLDAKNHFTRATTAAEFVDDEGRAFGRSHPYDSHPLRDSLVSTLRYLDAGADLVERALAAFPPTATPFVFDTATVRTLIDDVERRSGLAFGEEFERRQLLEFFLYAGWVETRGPGLAALRNDLPIPSPTIWPKAASERGVRSAAAEHESANAAVFAVHRQVLGKADPATRDLIAARWTDFGLFPDVPSARAFIRRFRRRYLPSLIWTRGVERLRRSFRNAGHGKRAPKLTSPELRSETSAI</sequence>
<dbReference type="EMBL" id="JFYO01000005">
    <property type="protein sequence ID" value="EZP27467.1"/>
    <property type="molecule type" value="Genomic_DNA"/>
</dbReference>
<dbReference type="eggNOG" id="ENOG5032VC8">
    <property type="taxonomic scope" value="Bacteria"/>
</dbReference>
<dbReference type="OrthoDB" id="571298at2"/>
<gene>
    <name evidence="2" type="ORF">BW34_01454</name>
</gene>
<keyword evidence="3" id="KW-1185">Reference proteome</keyword>
<protein>
    <submittedName>
        <fullName evidence="2">Uncharacterized protein</fullName>
    </submittedName>
</protein>
<evidence type="ECO:0000256" key="1">
    <source>
        <dbReference type="SAM" id="MobiDB-lite"/>
    </source>
</evidence>
<evidence type="ECO:0000313" key="3">
    <source>
        <dbReference type="Proteomes" id="UP000024001"/>
    </source>
</evidence>
<dbReference type="Proteomes" id="UP000024001">
    <property type="component" value="Unassembled WGS sequence"/>
</dbReference>
<dbReference type="Pfam" id="PF20102">
    <property type="entry name" value="DUF6492"/>
    <property type="match status" value="1"/>
</dbReference>
<dbReference type="InterPro" id="IPR045499">
    <property type="entry name" value="DUF6492"/>
</dbReference>
<name>A0A031FT33_9MICO</name>
<dbReference type="RefSeq" id="WP_036310829.1">
    <property type="nucleotide sequence ID" value="NZ_JFYO01000005.1"/>
</dbReference>
<accession>A0A031FT33</accession>